<organism evidence="1 2">
    <name type="scientific">Zingiber officinale</name>
    <name type="common">Ginger</name>
    <name type="synonym">Amomum zingiber</name>
    <dbReference type="NCBI Taxonomy" id="94328"/>
    <lineage>
        <taxon>Eukaryota</taxon>
        <taxon>Viridiplantae</taxon>
        <taxon>Streptophyta</taxon>
        <taxon>Embryophyta</taxon>
        <taxon>Tracheophyta</taxon>
        <taxon>Spermatophyta</taxon>
        <taxon>Magnoliopsida</taxon>
        <taxon>Liliopsida</taxon>
        <taxon>Zingiberales</taxon>
        <taxon>Zingiberaceae</taxon>
        <taxon>Zingiber</taxon>
    </lineage>
</organism>
<evidence type="ECO:0000313" key="1">
    <source>
        <dbReference type="EMBL" id="KAG6506420.1"/>
    </source>
</evidence>
<keyword evidence="2" id="KW-1185">Reference proteome</keyword>
<comment type="caution">
    <text evidence="1">The sequence shown here is derived from an EMBL/GenBank/DDBJ whole genome shotgun (WGS) entry which is preliminary data.</text>
</comment>
<dbReference type="Proteomes" id="UP000734854">
    <property type="component" value="Unassembled WGS sequence"/>
</dbReference>
<proteinExistence type="predicted"/>
<evidence type="ECO:0000313" key="2">
    <source>
        <dbReference type="Proteomes" id="UP000734854"/>
    </source>
</evidence>
<dbReference type="EMBL" id="JACMSC010000009">
    <property type="protein sequence ID" value="KAG6506420.1"/>
    <property type="molecule type" value="Genomic_DNA"/>
</dbReference>
<sequence length="73" mass="8439">MSEDTGRWLECIPSLLPCQRRVLRAAIHYDVCAPLYRCKRVLNSGSSQIIECLWWGFLVNQAHCCKRVSMVVQ</sequence>
<accession>A0A8J5L5K3</accession>
<reference evidence="1 2" key="1">
    <citation type="submission" date="2020-08" db="EMBL/GenBank/DDBJ databases">
        <title>Plant Genome Project.</title>
        <authorList>
            <person name="Zhang R.-G."/>
        </authorList>
    </citation>
    <scope>NUCLEOTIDE SEQUENCE [LARGE SCALE GENOMIC DNA]</scope>
    <source>
        <tissue evidence="1">Rhizome</tissue>
    </source>
</reference>
<gene>
    <name evidence="1" type="ORF">ZIOFF_031743</name>
</gene>
<name>A0A8J5L5K3_ZINOF</name>
<dbReference type="AlphaFoldDB" id="A0A8J5L5K3"/>
<protein>
    <submittedName>
        <fullName evidence="1">Uncharacterized protein</fullName>
    </submittedName>
</protein>